<dbReference type="AlphaFoldDB" id="E2NBS6"/>
<reference evidence="1 2" key="2">
    <citation type="submission" date="2009-01" db="EMBL/GenBank/DDBJ databases">
        <title>Draft genome sequence of Bacteroides cellulosilyticus (DSM 14838).</title>
        <authorList>
            <person name="Sudarsanam P."/>
            <person name="Ley R."/>
            <person name="Guruge J."/>
            <person name="Turnbaugh P.J."/>
            <person name="Mahowald M."/>
            <person name="Liep D."/>
            <person name="Gordon J."/>
        </authorList>
    </citation>
    <scope>NUCLEOTIDE SEQUENCE [LARGE SCALE GENOMIC DNA]</scope>
    <source>
        <strain evidence="1 2">DSM 14838</strain>
    </source>
</reference>
<name>E2NBS6_9BACE</name>
<gene>
    <name evidence="1" type="ORF">BACCELL_01733</name>
</gene>
<dbReference type="Proteomes" id="UP000003711">
    <property type="component" value="Unassembled WGS sequence"/>
</dbReference>
<comment type="caution">
    <text evidence="1">The sequence shown here is derived from an EMBL/GenBank/DDBJ whole genome shotgun (WGS) entry which is preliminary data.</text>
</comment>
<dbReference type="HOGENOM" id="CLU_3304395_0_0_10"/>
<organism evidence="1 2">
    <name type="scientific">Bacteroides cellulosilyticus DSM 14838</name>
    <dbReference type="NCBI Taxonomy" id="537012"/>
    <lineage>
        <taxon>Bacteria</taxon>
        <taxon>Pseudomonadati</taxon>
        <taxon>Bacteroidota</taxon>
        <taxon>Bacteroidia</taxon>
        <taxon>Bacteroidales</taxon>
        <taxon>Bacteroidaceae</taxon>
        <taxon>Bacteroides</taxon>
    </lineage>
</organism>
<reference evidence="1 2" key="1">
    <citation type="submission" date="2008-12" db="EMBL/GenBank/DDBJ databases">
        <authorList>
            <person name="Fulton L."/>
            <person name="Clifton S."/>
            <person name="Fulton B."/>
            <person name="Xu J."/>
            <person name="Minx P."/>
            <person name="Pepin K.H."/>
            <person name="Johnson M."/>
            <person name="Bhonagiri V."/>
            <person name="Nash W.E."/>
            <person name="Mardis E.R."/>
            <person name="Wilson R.K."/>
        </authorList>
    </citation>
    <scope>NUCLEOTIDE SEQUENCE [LARGE SCALE GENOMIC DNA]</scope>
    <source>
        <strain evidence="1 2">DSM 14838</strain>
    </source>
</reference>
<proteinExistence type="predicted"/>
<evidence type="ECO:0000313" key="1">
    <source>
        <dbReference type="EMBL" id="EEF90628.1"/>
    </source>
</evidence>
<dbReference type="EMBL" id="ACCH01000140">
    <property type="protein sequence ID" value="EEF90628.1"/>
    <property type="molecule type" value="Genomic_DNA"/>
</dbReference>
<sequence>MQHVLSIDAARPIYSTACEGIFSCGAFVLIYGKVVCEKS</sequence>
<evidence type="ECO:0000313" key="2">
    <source>
        <dbReference type="Proteomes" id="UP000003711"/>
    </source>
</evidence>
<protein>
    <submittedName>
        <fullName evidence="1">Uncharacterized protein</fullName>
    </submittedName>
</protein>
<accession>E2NBS6</accession>